<proteinExistence type="predicted"/>
<gene>
    <name evidence="2" type="ORF">HPBE_LOCUS15402</name>
</gene>
<organism evidence="3 4">
    <name type="scientific">Heligmosomoides polygyrus</name>
    <name type="common">Parasitic roundworm</name>
    <dbReference type="NCBI Taxonomy" id="6339"/>
    <lineage>
        <taxon>Eukaryota</taxon>
        <taxon>Metazoa</taxon>
        <taxon>Ecdysozoa</taxon>
        <taxon>Nematoda</taxon>
        <taxon>Chromadorea</taxon>
        <taxon>Rhabditida</taxon>
        <taxon>Rhabditina</taxon>
        <taxon>Rhabditomorpha</taxon>
        <taxon>Strongyloidea</taxon>
        <taxon>Heligmosomidae</taxon>
        <taxon>Heligmosomoides</taxon>
    </lineage>
</organism>
<reference evidence="2 3" key="1">
    <citation type="submission" date="2018-11" db="EMBL/GenBank/DDBJ databases">
        <authorList>
            <consortium name="Pathogen Informatics"/>
        </authorList>
    </citation>
    <scope>NUCLEOTIDE SEQUENCE [LARGE SCALE GENOMIC DNA]</scope>
</reference>
<dbReference type="WBParaSite" id="HPBE_0001540301-mRNA-1">
    <property type="protein sequence ID" value="HPBE_0001540301-mRNA-1"/>
    <property type="gene ID" value="HPBE_0001540301"/>
</dbReference>
<evidence type="ECO:0000313" key="3">
    <source>
        <dbReference type="Proteomes" id="UP000050761"/>
    </source>
</evidence>
<dbReference type="AlphaFoldDB" id="A0A183G2A0"/>
<feature type="region of interest" description="Disordered" evidence="1">
    <location>
        <begin position="1"/>
        <end position="25"/>
    </location>
</feature>
<feature type="compositionally biased region" description="Polar residues" evidence="1">
    <location>
        <begin position="10"/>
        <end position="25"/>
    </location>
</feature>
<evidence type="ECO:0000313" key="2">
    <source>
        <dbReference type="EMBL" id="VDP02666.1"/>
    </source>
</evidence>
<evidence type="ECO:0000313" key="4">
    <source>
        <dbReference type="WBParaSite" id="HPBE_0001540301-mRNA-1"/>
    </source>
</evidence>
<accession>A0A183G2A0</accession>
<evidence type="ECO:0000256" key="1">
    <source>
        <dbReference type="SAM" id="MobiDB-lite"/>
    </source>
</evidence>
<dbReference type="EMBL" id="UZAH01028837">
    <property type="protein sequence ID" value="VDP02666.1"/>
    <property type="molecule type" value="Genomic_DNA"/>
</dbReference>
<reference evidence="4" key="2">
    <citation type="submission" date="2019-09" db="UniProtKB">
        <authorList>
            <consortium name="WormBaseParasite"/>
        </authorList>
    </citation>
    <scope>IDENTIFICATION</scope>
</reference>
<sequence length="71" mass="7784">MVSAALAAVGSSTQPTRRHSVTSNGQRRYSWAQLVFGDSALIRRNSIPPKEWYSSDEELEGSVAGWCLAKD</sequence>
<name>A0A183G2A0_HELPZ</name>
<accession>A0A3P8E6A3</accession>
<dbReference type="Proteomes" id="UP000050761">
    <property type="component" value="Unassembled WGS sequence"/>
</dbReference>
<keyword evidence="3" id="KW-1185">Reference proteome</keyword>
<protein>
    <submittedName>
        <fullName evidence="2 4">Uncharacterized protein</fullName>
    </submittedName>
</protein>